<sequence>MKNTGRIALMLTIAFCALLWNTTLLAQEQIYTIRKGESLCVVAVRTWGACTEKNLGHLLSLNPELGPATAQALLRGKRTMNIIVHPGQQIRTVAIAFAITRNADLSTATEQMKRFDDSLKELEALMKERRAPPSNGMQNEVVIFLALGLFGVVLLSALLTYILVRNHLYPLYDKNTALRVELASASATNIAQRATMERLRGEMVDQGEKLDLVEATYRHVADVVDGFKAVADRSKKAEADALKTLELERQSLRTREETLAENQRALEQRKRLMTLSPEEMVALAKEMRTVSAMEVLVRKGAAGLNLALGVLNDEIVTAAAEKLLHTRTHTQKGSPYTASDFGALLRTTLADLTKPAKDILSAVRKAKNTTLMQDALRLIGSALKENQFLPATNRLLPEEALKLMVRFAETATAAQSLTDREEKFLKRMVARRNNCSLSDLFLQIQALWDETAESAQQKTHQTEVSKYAALHHESTPKQGAVVAG</sequence>
<evidence type="ECO:0000313" key="3">
    <source>
        <dbReference type="EMBL" id="OGZ09567.1"/>
    </source>
</evidence>
<evidence type="ECO:0000256" key="2">
    <source>
        <dbReference type="SAM" id="Phobius"/>
    </source>
</evidence>
<dbReference type="EMBL" id="MHLN01000049">
    <property type="protein sequence ID" value="OGZ09567.1"/>
    <property type="molecule type" value="Genomic_DNA"/>
</dbReference>
<dbReference type="AlphaFoldDB" id="A0A1G2D7K2"/>
<proteinExistence type="predicted"/>
<reference evidence="3 4" key="1">
    <citation type="journal article" date="2016" name="Nat. Commun.">
        <title>Thousands of microbial genomes shed light on interconnected biogeochemical processes in an aquifer system.</title>
        <authorList>
            <person name="Anantharaman K."/>
            <person name="Brown C.T."/>
            <person name="Hug L.A."/>
            <person name="Sharon I."/>
            <person name="Castelle C.J."/>
            <person name="Probst A.J."/>
            <person name="Thomas B.C."/>
            <person name="Singh A."/>
            <person name="Wilkins M.J."/>
            <person name="Karaoz U."/>
            <person name="Brodie E.L."/>
            <person name="Williams K.H."/>
            <person name="Hubbard S.S."/>
            <person name="Banfield J.F."/>
        </authorList>
    </citation>
    <scope>NUCLEOTIDE SEQUENCE [LARGE SCALE GENOMIC DNA]</scope>
</reference>
<keyword evidence="2" id="KW-0472">Membrane</keyword>
<evidence type="ECO:0000256" key="1">
    <source>
        <dbReference type="SAM" id="Coils"/>
    </source>
</evidence>
<feature type="transmembrane region" description="Helical" evidence="2">
    <location>
        <begin position="141"/>
        <end position="164"/>
    </location>
</feature>
<dbReference type="Proteomes" id="UP000178099">
    <property type="component" value="Unassembled WGS sequence"/>
</dbReference>
<organism evidence="3 4">
    <name type="scientific">Candidatus Lloydbacteria bacterium RIFCSPHIGHO2_02_FULL_51_22</name>
    <dbReference type="NCBI Taxonomy" id="1798663"/>
    <lineage>
        <taxon>Bacteria</taxon>
        <taxon>Candidatus Lloydiibacteriota</taxon>
    </lineage>
</organism>
<evidence type="ECO:0008006" key="5">
    <source>
        <dbReference type="Google" id="ProtNLM"/>
    </source>
</evidence>
<feature type="coiled-coil region" evidence="1">
    <location>
        <begin position="235"/>
        <end position="269"/>
    </location>
</feature>
<gene>
    <name evidence="3" type="ORF">A3D67_04520</name>
</gene>
<evidence type="ECO:0000313" key="4">
    <source>
        <dbReference type="Proteomes" id="UP000178099"/>
    </source>
</evidence>
<keyword evidence="2" id="KW-0812">Transmembrane</keyword>
<keyword evidence="1" id="KW-0175">Coiled coil</keyword>
<keyword evidence="2" id="KW-1133">Transmembrane helix</keyword>
<protein>
    <recommendedName>
        <fullName evidence="5">LysM domain-containing protein</fullName>
    </recommendedName>
</protein>
<accession>A0A1G2D7K2</accession>
<name>A0A1G2D7K2_9BACT</name>
<comment type="caution">
    <text evidence="3">The sequence shown here is derived from an EMBL/GenBank/DDBJ whole genome shotgun (WGS) entry which is preliminary data.</text>
</comment>